<comment type="caution">
    <text evidence="2">The sequence shown here is derived from an EMBL/GenBank/DDBJ whole genome shotgun (WGS) entry which is preliminary data.</text>
</comment>
<protein>
    <submittedName>
        <fullName evidence="2">Uncharacterized protein</fullName>
    </submittedName>
</protein>
<feature type="compositionally biased region" description="Polar residues" evidence="1">
    <location>
        <begin position="104"/>
        <end position="115"/>
    </location>
</feature>
<feature type="compositionally biased region" description="Low complexity" evidence="1">
    <location>
        <begin position="361"/>
        <end position="376"/>
    </location>
</feature>
<dbReference type="PRINTS" id="PR01217">
    <property type="entry name" value="PRICHEXTENSN"/>
</dbReference>
<feature type="compositionally biased region" description="Acidic residues" evidence="1">
    <location>
        <begin position="236"/>
        <end position="280"/>
    </location>
</feature>
<feature type="region of interest" description="Disordered" evidence="1">
    <location>
        <begin position="177"/>
        <end position="487"/>
    </location>
</feature>
<feature type="compositionally biased region" description="Basic and acidic residues" evidence="1">
    <location>
        <begin position="405"/>
        <end position="415"/>
    </location>
</feature>
<dbReference type="Proteomes" id="UP001373714">
    <property type="component" value="Unassembled WGS sequence"/>
</dbReference>
<feature type="compositionally biased region" description="Pro residues" evidence="1">
    <location>
        <begin position="377"/>
        <end position="390"/>
    </location>
</feature>
<reference evidence="2 3" key="1">
    <citation type="submission" date="2019-10" db="EMBL/GenBank/DDBJ databases">
        <authorList>
            <person name="Palmer J.M."/>
        </authorList>
    </citation>
    <scope>NUCLEOTIDE SEQUENCE [LARGE SCALE GENOMIC DNA]</scope>
    <source>
        <strain evidence="2 3">TWF730</strain>
    </source>
</reference>
<feature type="compositionally biased region" description="Basic residues" evidence="1">
    <location>
        <begin position="184"/>
        <end position="203"/>
    </location>
</feature>
<feature type="region of interest" description="Disordered" evidence="1">
    <location>
        <begin position="79"/>
        <end position="136"/>
    </location>
</feature>
<feature type="compositionally biased region" description="Pro residues" evidence="1">
    <location>
        <begin position="464"/>
        <end position="487"/>
    </location>
</feature>
<evidence type="ECO:0000313" key="3">
    <source>
        <dbReference type="Proteomes" id="UP001373714"/>
    </source>
</evidence>
<dbReference type="AlphaFoldDB" id="A0AAV9ULZ2"/>
<evidence type="ECO:0000256" key="1">
    <source>
        <dbReference type="SAM" id="MobiDB-lite"/>
    </source>
</evidence>
<feature type="compositionally biased region" description="Low complexity" evidence="1">
    <location>
        <begin position="322"/>
        <end position="335"/>
    </location>
</feature>
<evidence type="ECO:0000313" key="2">
    <source>
        <dbReference type="EMBL" id="KAK6341895.1"/>
    </source>
</evidence>
<name>A0AAV9ULZ2_9PEZI</name>
<organism evidence="2 3">
    <name type="scientific">Orbilia blumenaviensis</name>
    <dbReference type="NCBI Taxonomy" id="1796055"/>
    <lineage>
        <taxon>Eukaryota</taxon>
        <taxon>Fungi</taxon>
        <taxon>Dikarya</taxon>
        <taxon>Ascomycota</taxon>
        <taxon>Pezizomycotina</taxon>
        <taxon>Orbiliomycetes</taxon>
        <taxon>Orbiliales</taxon>
        <taxon>Orbiliaceae</taxon>
        <taxon>Orbilia</taxon>
    </lineage>
</organism>
<keyword evidence="3" id="KW-1185">Reference proteome</keyword>
<accession>A0AAV9ULZ2</accession>
<gene>
    <name evidence="2" type="ORF">TWF730_001381</name>
</gene>
<sequence length="487" mass="51051">MAVPLYRPTGQSRRAVRNQQQFDHDVFEGLPIRRWNKQWMWFAKKNVPPPPPPELPLPKETHLLTPMSQTLLKAARNGTLGKPQDEEGAAAAADGAADGKKPSPGSTRLFKTNKWTVIPREDEPAEPEYLGRPPDTFTRHSRLVRKTVNGKVMIVEEDLEEMYAEAPVPGVAVDGVVASPAQPIKRRPPPPKRKPGRGRKPGFKKMVTFSEDGRALPTGEGHATPSGAAGAGGEGGEGDGDGDGDGEGDGEDDVEMGDAEDGTPDDQDDGADDGDAENDIEATPLEKTATPEITAAAAAAAAAVTPQVKKEGTVEPMDLASPTPVTAAAVPPIAEVVEETQKKEAKSPSPAPPAVIKEPTPEQAAAAAPAPVTEAPPSDPVPEPAPPVEAPAPTLKSPTPQPPPIKEEEEKEKPADSPPVNPLKRKSPPDEGEDELIDKDLEKHEVSIAAAVAERESHDETLSPAPPAPAAALPSPPPPPPAPSASD</sequence>
<proteinExistence type="predicted"/>
<dbReference type="EMBL" id="JAVHNS010000010">
    <property type="protein sequence ID" value="KAK6341895.1"/>
    <property type="molecule type" value="Genomic_DNA"/>
</dbReference>